<dbReference type="Pfam" id="PF01435">
    <property type="entry name" value="Peptidase_M48"/>
    <property type="match status" value="1"/>
</dbReference>
<dbReference type="EMBL" id="LVWD01000043">
    <property type="protein sequence ID" value="OAD39363.1"/>
    <property type="molecule type" value="Genomic_DNA"/>
</dbReference>
<evidence type="ECO:0000256" key="5">
    <source>
        <dbReference type="ARBA" id="ARBA00022833"/>
    </source>
</evidence>
<dbReference type="PANTHER" id="PTHR22726">
    <property type="entry name" value="METALLOENDOPEPTIDASE OMA1"/>
    <property type="match status" value="1"/>
</dbReference>
<keyword evidence="7" id="KW-0732">Signal</keyword>
<feature type="chain" id="PRO_5044549513" evidence="7">
    <location>
        <begin position="19"/>
        <end position="501"/>
    </location>
</feature>
<dbReference type="CDD" id="cd07333">
    <property type="entry name" value="M48C_bepA_like"/>
    <property type="match status" value="1"/>
</dbReference>
<reference evidence="9 12" key="2">
    <citation type="submission" date="2016-10" db="EMBL/GenBank/DDBJ databases">
        <title>Hydorgenophaga sp. LPB0072 isolated from gastropod.</title>
        <authorList>
            <person name="Kim E."/>
            <person name="Yi H."/>
        </authorList>
    </citation>
    <scope>NUCLEOTIDE SEQUENCE [LARGE SCALE GENOMIC DNA]</scope>
    <source>
        <strain evidence="9 12">LPB0072</strain>
    </source>
</reference>
<accession>A0A167GF03</accession>
<evidence type="ECO:0000313" key="9">
    <source>
        <dbReference type="EMBL" id="AOW11524.1"/>
    </source>
</evidence>
<dbReference type="InterPro" id="IPR001915">
    <property type="entry name" value="Peptidase_M48"/>
</dbReference>
<dbReference type="GO" id="GO:0046872">
    <property type="term" value="F:metal ion binding"/>
    <property type="evidence" value="ECO:0007669"/>
    <property type="project" value="UniProtKB-KW"/>
</dbReference>
<dbReference type="GO" id="GO:0004222">
    <property type="term" value="F:metalloendopeptidase activity"/>
    <property type="evidence" value="ECO:0007669"/>
    <property type="project" value="InterPro"/>
</dbReference>
<dbReference type="GO" id="GO:0016020">
    <property type="term" value="C:membrane"/>
    <property type="evidence" value="ECO:0007669"/>
    <property type="project" value="TreeGrafter"/>
</dbReference>
<evidence type="ECO:0000313" key="10">
    <source>
        <dbReference type="EMBL" id="OAD39363.1"/>
    </source>
</evidence>
<keyword evidence="5" id="KW-0862">Zinc</keyword>
<evidence type="ECO:0000313" key="12">
    <source>
        <dbReference type="Proteomes" id="UP000185680"/>
    </source>
</evidence>
<dbReference type="KEGG" id="hyl:LPB072_00265"/>
<keyword evidence="11" id="KW-1185">Reference proteome</keyword>
<comment type="cofactor">
    <cofactor evidence="1">
        <name>Zn(2+)</name>
        <dbReference type="ChEBI" id="CHEBI:29105"/>
    </cofactor>
</comment>
<evidence type="ECO:0000256" key="4">
    <source>
        <dbReference type="ARBA" id="ARBA00022801"/>
    </source>
</evidence>
<sequence>MSVSSRWFSITLALSVLAGCGTNVVNPVTGKTERSAMDERTELAEGKKAHEQVKQEYGIYNNPRLQAYVNEVGQKLAAQSHRANIPWTFTLLDSPEINAFALPGGYVYITRGIMAYMESEADMAGVIGHEIGHVTARHGAQRATRQQNAGLGVFAATILGAVLESQGVSGATELAGQTAQGVAAGYVAKYSREQELQADTLGAEYLSRTRYSPSNMVDVIQVLKSQEQYAADVARAEGRQVQDGNSWLASHPSNDQRLASIRQIAAQYKGTYGDDGRERFLKMIDGMNFGESPDQGLTRGQNFYHAGLGIALTAPEGWRIQNAPDALTFLSPQGDAALKMIAIPPNAGNTHDEVLRNAFKATQGKVTRGNVNGFQATHYVGSRQVNNGQAQAFEATIVTGPQQRHYALAYLAADANARQRAFPALNAAEKSFRAMTAADTRDARPWLVSVVPFPRGGFAELERRSAAVPQVDRQLRLLNGLYGDNSKLRPGDLVKMVVEQR</sequence>
<dbReference type="InterPro" id="IPR051156">
    <property type="entry name" value="Mito/Outer_Membr_Metalloprot"/>
</dbReference>
<dbReference type="RefSeq" id="WP_066096793.1">
    <property type="nucleotide sequence ID" value="NZ_CP017476.1"/>
</dbReference>
<evidence type="ECO:0000256" key="3">
    <source>
        <dbReference type="ARBA" id="ARBA00022723"/>
    </source>
</evidence>
<name>A0A167GF03_9BURK</name>
<proteinExistence type="predicted"/>
<dbReference type="Proteomes" id="UP000185680">
    <property type="component" value="Chromosome"/>
</dbReference>
<evidence type="ECO:0000259" key="8">
    <source>
        <dbReference type="Pfam" id="PF01435"/>
    </source>
</evidence>
<dbReference type="PANTHER" id="PTHR22726:SF24">
    <property type="entry name" value="M48 FAMILY METALLOPEPTIDASE"/>
    <property type="match status" value="1"/>
</dbReference>
<dbReference type="OrthoDB" id="9810445at2"/>
<dbReference type="Gene3D" id="3.30.2010.10">
    <property type="entry name" value="Metalloproteases ('zincins'), catalytic domain"/>
    <property type="match status" value="1"/>
</dbReference>
<organism evidence="9 12">
    <name type="scientific">Hydrogenophaga crassostreae</name>
    <dbReference type="NCBI Taxonomy" id="1763535"/>
    <lineage>
        <taxon>Bacteria</taxon>
        <taxon>Pseudomonadati</taxon>
        <taxon>Pseudomonadota</taxon>
        <taxon>Betaproteobacteria</taxon>
        <taxon>Burkholderiales</taxon>
        <taxon>Comamonadaceae</taxon>
        <taxon>Hydrogenophaga</taxon>
    </lineage>
</organism>
<evidence type="ECO:0000256" key="2">
    <source>
        <dbReference type="ARBA" id="ARBA00022670"/>
    </source>
</evidence>
<keyword evidence="2" id="KW-0645">Protease</keyword>
<evidence type="ECO:0000313" key="11">
    <source>
        <dbReference type="Proteomes" id="UP000185657"/>
    </source>
</evidence>
<keyword evidence="6" id="KW-0482">Metalloprotease</keyword>
<evidence type="ECO:0000256" key="6">
    <source>
        <dbReference type="ARBA" id="ARBA00023049"/>
    </source>
</evidence>
<dbReference type="EMBL" id="CP017476">
    <property type="protein sequence ID" value="AOW11524.1"/>
    <property type="molecule type" value="Genomic_DNA"/>
</dbReference>
<evidence type="ECO:0000256" key="1">
    <source>
        <dbReference type="ARBA" id="ARBA00001947"/>
    </source>
</evidence>
<reference evidence="10 11" key="1">
    <citation type="submission" date="2016-02" db="EMBL/GenBank/DDBJ databases">
        <title>Draft genome sequence of Hydrogenophaga sp. LPB0072.</title>
        <authorList>
            <person name="Shin S.-K."/>
            <person name="Yi H."/>
        </authorList>
    </citation>
    <scope>NUCLEOTIDE SEQUENCE [LARGE SCALE GENOMIC DNA]</scope>
    <source>
        <strain evidence="10 11">LPB0072</strain>
    </source>
</reference>
<protein>
    <submittedName>
        <fullName evidence="9">Peptidase</fullName>
    </submittedName>
</protein>
<gene>
    <name evidence="9" type="ORF">LPB072_00265</name>
    <name evidence="10" type="ORF">LPB72_22540</name>
</gene>
<dbReference type="Proteomes" id="UP000185657">
    <property type="component" value="Unassembled WGS sequence"/>
</dbReference>
<keyword evidence="4" id="KW-0378">Hydrolase</keyword>
<dbReference type="AlphaFoldDB" id="A0A167GF03"/>
<feature type="signal peptide" evidence="7">
    <location>
        <begin position="1"/>
        <end position="18"/>
    </location>
</feature>
<dbReference type="PROSITE" id="PS51257">
    <property type="entry name" value="PROKAR_LIPOPROTEIN"/>
    <property type="match status" value="1"/>
</dbReference>
<keyword evidence="3" id="KW-0479">Metal-binding</keyword>
<dbReference type="STRING" id="1763535.LPB072_00265"/>
<feature type="domain" description="Peptidase M48" evidence="8">
    <location>
        <begin position="64"/>
        <end position="264"/>
    </location>
</feature>
<evidence type="ECO:0000256" key="7">
    <source>
        <dbReference type="SAM" id="SignalP"/>
    </source>
</evidence>
<dbReference type="GO" id="GO:0051603">
    <property type="term" value="P:proteolysis involved in protein catabolic process"/>
    <property type="evidence" value="ECO:0007669"/>
    <property type="project" value="TreeGrafter"/>
</dbReference>